<accession>A0A5C5WNB8</accession>
<name>A0A5C5WNB8_9PLAN</name>
<dbReference type="InterPro" id="IPR002575">
    <property type="entry name" value="Aminoglycoside_PTrfase"/>
</dbReference>
<dbReference type="OrthoDB" id="9810277at2"/>
<evidence type="ECO:0000313" key="3">
    <source>
        <dbReference type="Proteomes" id="UP000317243"/>
    </source>
</evidence>
<dbReference type="SUPFAM" id="SSF52540">
    <property type="entry name" value="P-loop containing nucleoside triphosphate hydrolases"/>
    <property type="match status" value="1"/>
</dbReference>
<protein>
    <submittedName>
        <fullName evidence="2">Phosphotransferase enzyme family protein</fullName>
    </submittedName>
</protein>
<dbReference type="InterPro" id="IPR027417">
    <property type="entry name" value="P-loop_NTPase"/>
</dbReference>
<organism evidence="2 3">
    <name type="scientific">Thalassoglobus neptunius</name>
    <dbReference type="NCBI Taxonomy" id="1938619"/>
    <lineage>
        <taxon>Bacteria</taxon>
        <taxon>Pseudomonadati</taxon>
        <taxon>Planctomycetota</taxon>
        <taxon>Planctomycetia</taxon>
        <taxon>Planctomycetales</taxon>
        <taxon>Planctomycetaceae</taxon>
        <taxon>Thalassoglobus</taxon>
    </lineage>
</organism>
<comment type="caution">
    <text evidence="2">The sequence shown here is derived from an EMBL/GenBank/DDBJ whole genome shotgun (WGS) entry which is preliminary data.</text>
</comment>
<dbReference type="PANTHER" id="PTHR43883">
    <property type="entry name" value="SLR0207 PROTEIN"/>
    <property type="match status" value="1"/>
</dbReference>
<dbReference type="SUPFAM" id="SSF56112">
    <property type="entry name" value="Protein kinase-like (PK-like)"/>
    <property type="match status" value="1"/>
</dbReference>
<dbReference type="RefSeq" id="WP_146510833.1">
    <property type="nucleotide sequence ID" value="NZ_SIHI01000011.1"/>
</dbReference>
<dbReference type="PANTHER" id="PTHR43883:SF1">
    <property type="entry name" value="GLUCONOKINASE"/>
    <property type="match status" value="1"/>
</dbReference>
<dbReference type="GO" id="GO:0016740">
    <property type="term" value="F:transferase activity"/>
    <property type="evidence" value="ECO:0007669"/>
    <property type="project" value="UniProtKB-KW"/>
</dbReference>
<gene>
    <name evidence="2" type="ORF">KOR42_33710</name>
</gene>
<dbReference type="Gene3D" id="3.90.1200.10">
    <property type="match status" value="1"/>
</dbReference>
<dbReference type="EMBL" id="SIHI01000011">
    <property type="protein sequence ID" value="TWT51685.1"/>
    <property type="molecule type" value="Genomic_DNA"/>
</dbReference>
<keyword evidence="2" id="KW-0808">Transferase</keyword>
<dbReference type="Proteomes" id="UP000317243">
    <property type="component" value="Unassembled WGS sequence"/>
</dbReference>
<feature type="domain" description="Aminoglycoside phosphotransferase" evidence="1">
    <location>
        <begin position="127"/>
        <end position="291"/>
    </location>
</feature>
<sequence length="518" mass="59268">MEIESQEELGPSLLRQLKESGSFGGGDCDLIETHISWVVLAGNRGWKIKKPVDLGFADFSTLELRKHFCEEELRLNSRLAPEIYRRVVPITGTVDQPQFDGSGEIIDYAVEMQRFPVGRILSEMIGTTQVENRHFETLAEDVAEFHQSVSTAPADSRFGSPEKVWTPVAENFEQLKLRISEEHSLKVLARVEQEAEREWQTLEKLVSLRKQEGFIRECHGDMHLGNMVLLNDRIRIFDGIDFNEELRWIDVICEVAFVVMDLEHRGMSHEAVLFLNKYCEETGDYHGLRLLSFYASYLAMVRAKVAAIRRTQQSEDDQEPDRKEILPLMELASSYFHDRPRKLILTFGLSGSGKSYFSQHLVGPLRVIRLRSDVERNRLNEAKQLGENVYSSESKEEVYRHLRRCAESVLRGGMSVIVDATFLDPEQRKPFFELASEMGCELVILQFDAPGSILKKRVAQRQQDGNDASEADLSVLEKQQREFQPLSETESPFAVRVDTTLDRKDCVEKVVSEIHRGG</sequence>
<reference evidence="2 3" key="1">
    <citation type="submission" date="2019-02" db="EMBL/GenBank/DDBJ databases">
        <title>Deep-cultivation of Planctomycetes and their phenomic and genomic characterization uncovers novel biology.</title>
        <authorList>
            <person name="Wiegand S."/>
            <person name="Jogler M."/>
            <person name="Boedeker C."/>
            <person name="Pinto D."/>
            <person name="Vollmers J."/>
            <person name="Rivas-Marin E."/>
            <person name="Kohn T."/>
            <person name="Peeters S.H."/>
            <person name="Heuer A."/>
            <person name="Rast P."/>
            <person name="Oberbeckmann S."/>
            <person name="Bunk B."/>
            <person name="Jeske O."/>
            <person name="Meyerdierks A."/>
            <person name="Storesund J.E."/>
            <person name="Kallscheuer N."/>
            <person name="Luecker S."/>
            <person name="Lage O.M."/>
            <person name="Pohl T."/>
            <person name="Merkel B.J."/>
            <person name="Hornburger P."/>
            <person name="Mueller R.-W."/>
            <person name="Bruemmer F."/>
            <person name="Labrenz M."/>
            <person name="Spormann A.M."/>
            <person name="Op Den Camp H."/>
            <person name="Overmann J."/>
            <person name="Amann R."/>
            <person name="Jetten M.S.M."/>
            <person name="Mascher T."/>
            <person name="Medema M.H."/>
            <person name="Devos D.P."/>
            <person name="Kaster A.-K."/>
            <person name="Ovreas L."/>
            <person name="Rohde M."/>
            <person name="Galperin M.Y."/>
            <person name="Jogler C."/>
        </authorList>
    </citation>
    <scope>NUCLEOTIDE SEQUENCE [LARGE SCALE GENOMIC DNA]</scope>
    <source>
        <strain evidence="2 3">KOR42</strain>
    </source>
</reference>
<dbReference type="InterPro" id="IPR011009">
    <property type="entry name" value="Kinase-like_dom_sf"/>
</dbReference>
<dbReference type="Pfam" id="PF01636">
    <property type="entry name" value="APH"/>
    <property type="match status" value="1"/>
</dbReference>
<dbReference type="Pfam" id="PF13671">
    <property type="entry name" value="AAA_33"/>
    <property type="match status" value="1"/>
</dbReference>
<dbReference type="AlphaFoldDB" id="A0A5C5WNB8"/>
<dbReference type="Gene3D" id="3.40.50.300">
    <property type="entry name" value="P-loop containing nucleotide triphosphate hydrolases"/>
    <property type="match status" value="1"/>
</dbReference>
<dbReference type="InterPro" id="IPR052732">
    <property type="entry name" value="Cell-binding_unc_protein"/>
</dbReference>
<evidence type="ECO:0000313" key="2">
    <source>
        <dbReference type="EMBL" id="TWT51685.1"/>
    </source>
</evidence>
<keyword evidence="3" id="KW-1185">Reference proteome</keyword>
<proteinExistence type="predicted"/>
<evidence type="ECO:0000259" key="1">
    <source>
        <dbReference type="Pfam" id="PF01636"/>
    </source>
</evidence>